<proteinExistence type="predicted"/>
<keyword evidence="1" id="KW-0472">Membrane</keyword>
<dbReference type="AlphaFoldDB" id="A0AAI8VDG2"/>
<name>A0AAI8VDG2_9PEZI</name>
<gene>
    <name evidence="2" type="ORF">KHLLAP_LOCUS3335</name>
</gene>
<evidence type="ECO:0000313" key="3">
    <source>
        <dbReference type="Proteomes" id="UP001295740"/>
    </source>
</evidence>
<dbReference type="EMBL" id="CAUWAG010000004">
    <property type="protein sequence ID" value="CAJ2502867.1"/>
    <property type="molecule type" value="Genomic_DNA"/>
</dbReference>
<evidence type="ECO:0000313" key="2">
    <source>
        <dbReference type="EMBL" id="CAJ2502867.1"/>
    </source>
</evidence>
<protein>
    <submittedName>
        <fullName evidence="2">Uu.00g102610.m01.CDS01</fullName>
    </submittedName>
</protein>
<dbReference type="Proteomes" id="UP001295740">
    <property type="component" value="Unassembled WGS sequence"/>
</dbReference>
<sequence length="145" mass="15600">MAPVLVTLRPNSSSVTGISASADIAASADLYDTTSRSLTIRGVPTSPICLTPTSTWAPSSITAANETRPPTPIATTTPKSLGYGAIVGIVLGVAAGICIAAFVFYLWLARSHWEEEINEVRLAEREARFKRPRRRKGAKRYAGRR</sequence>
<comment type="caution">
    <text evidence="2">The sequence shown here is derived from an EMBL/GenBank/DDBJ whole genome shotgun (WGS) entry which is preliminary data.</text>
</comment>
<organism evidence="2 3">
    <name type="scientific">Anthostomella pinea</name>
    <dbReference type="NCBI Taxonomy" id="933095"/>
    <lineage>
        <taxon>Eukaryota</taxon>
        <taxon>Fungi</taxon>
        <taxon>Dikarya</taxon>
        <taxon>Ascomycota</taxon>
        <taxon>Pezizomycotina</taxon>
        <taxon>Sordariomycetes</taxon>
        <taxon>Xylariomycetidae</taxon>
        <taxon>Xylariales</taxon>
        <taxon>Xylariaceae</taxon>
        <taxon>Anthostomella</taxon>
    </lineage>
</organism>
<reference evidence="2" key="1">
    <citation type="submission" date="2023-10" db="EMBL/GenBank/DDBJ databases">
        <authorList>
            <person name="Hackl T."/>
        </authorList>
    </citation>
    <scope>NUCLEOTIDE SEQUENCE</scope>
</reference>
<keyword evidence="1" id="KW-0812">Transmembrane</keyword>
<accession>A0AAI8VDG2</accession>
<feature type="transmembrane region" description="Helical" evidence="1">
    <location>
        <begin position="81"/>
        <end position="108"/>
    </location>
</feature>
<keyword evidence="3" id="KW-1185">Reference proteome</keyword>
<evidence type="ECO:0000256" key="1">
    <source>
        <dbReference type="SAM" id="Phobius"/>
    </source>
</evidence>
<keyword evidence="1" id="KW-1133">Transmembrane helix</keyword>